<name>A0A8X6TDJ1_NEPPI</name>
<keyword evidence="3" id="KW-1185">Reference proteome</keyword>
<accession>A0A8X6TDJ1</accession>
<evidence type="ECO:0000313" key="2">
    <source>
        <dbReference type="EMBL" id="GFS98874.1"/>
    </source>
</evidence>
<organism evidence="2 3">
    <name type="scientific">Nephila pilipes</name>
    <name type="common">Giant wood spider</name>
    <name type="synonym">Nephila maculata</name>
    <dbReference type="NCBI Taxonomy" id="299642"/>
    <lineage>
        <taxon>Eukaryota</taxon>
        <taxon>Metazoa</taxon>
        <taxon>Ecdysozoa</taxon>
        <taxon>Arthropoda</taxon>
        <taxon>Chelicerata</taxon>
        <taxon>Arachnida</taxon>
        <taxon>Araneae</taxon>
        <taxon>Araneomorphae</taxon>
        <taxon>Entelegynae</taxon>
        <taxon>Araneoidea</taxon>
        <taxon>Nephilidae</taxon>
        <taxon>Nephila</taxon>
    </lineage>
</organism>
<reference evidence="2" key="1">
    <citation type="submission" date="2020-08" db="EMBL/GenBank/DDBJ databases">
        <title>Multicomponent nature underlies the extraordinary mechanical properties of spider dragline silk.</title>
        <authorList>
            <person name="Kono N."/>
            <person name="Nakamura H."/>
            <person name="Mori M."/>
            <person name="Yoshida Y."/>
            <person name="Ohtoshi R."/>
            <person name="Malay A.D."/>
            <person name="Moran D.A.P."/>
            <person name="Tomita M."/>
            <person name="Numata K."/>
            <person name="Arakawa K."/>
        </authorList>
    </citation>
    <scope>NUCLEOTIDE SEQUENCE</scope>
</reference>
<sequence>MIKEGRRRPDRGPVCGGQSDSLGGGNQEFVFSPIREKWKSMLSQRWVAFSRIDMQSDYVLPVRGIFPGYQSVCAPVRPFLFGVIIIAERSWVLLGWTRWDHGDGSGNQIRIRLWRVGRSD</sequence>
<protein>
    <submittedName>
        <fullName evidence="2">Uncharacterized protein</fullName>
    </submittedName>
</protein>
<gene>
    <name evidence="2" type="ORF">NPIL_514681</name>
</gene>
<dbReference type="EMBL" id="BMAW01055006">
    <property type="protein sequence ID" value="GFS98874.1"/>
    <property type="molecule type" value="Genomic_DNA"/>
</dbReference>
<comment type="caution">
    <text evidence="2">The sequence shown here is derived from an EMBL/GenBank/DDBJ whole genome shotgun (WGS) entry which is preliminary data.</text>
</comment>
<evidence type="ECO:0000256" key="1">
    <source>
        <dbReference type="SAM" id="MobiDB-lite"/>
    </source>
</evidence>
<dbReference type="Proteomes" id="UP000887013">
    <property type="component" value="Unassembled WGS sequence"/>
</dbReference>
<feature type="region of interest" description="Disordered" evidence="1">
    <location>
        <begin position="1"/>
        <end position="26"/>
    </location>
</feature>
<dbReference type="AlphaFoldDB" id="A0A8X6TDJ1"/>
<proteinExistence type="predicted"/>
<evidence type="ECO:0000313" key="3">
    <source>
        <dbReference type="Proteomes" id="UP000887013"/>
    </source>
</evidence>